<accession>A0ABV7R863</accession>
<reference evidence="2" key="1">
    <citation type="journal article" date="2019" name="Int. J. Syst. Evol. Microbiol.">
        <title>The Global Catalogue of Microorganisms (GCM) 10K type strain sequencing project: providing services to taxonomists for standard genome sequencing and annotation.</title>
        <authorList>
            <consortium name="The Broad Institute Genomics Platform"/>
            <consortium name="The Broad Institute Genome Sequencing Center for Infectious Disease"/>
            <person name="Wu L."/>
            <person name="Ma J."/>
        </authorList>
    </citation>
    <scope>NUCLEOTIDE SEQUENCE [LARGE SCALE GENOMIC DNA]</scope>
    <source>
        <strain evidence="2">KCTC 42899</strain>
    </source>
</reference>
<evidence type="ECO:0000313" key="2">
    <source>
        <dbReference type="Proteomes" id="UP001595721"/>
    </source>
</evidence>
<dbReference type="RefSeq" id="WP_377746613.1">
    <property type="nucleotide sequence ID" value="NZ_JBHRXJ010000025.1"/>
</dbReference>
<protein>
    <recommendedName>
        <fullName evidence="3">Restriction endonuclease type IV Mrr domain-containing protein</fullName>
    </recommendedName>
</protein>
<organism evidence="1 2">
    <name type="scientific">Paracoccus mangrovi</name>
    <dbReference type="NCBI Taxonomy" id="1715645"/>
    <lineage>
        <taxon>Bacteria</taxon>
        <taxon>Pseudomonadati</taxon>
        <taxon>Pseudomonadota</taxon>
        <taxon>Alphaproteobacteria</taxon>
        <taxon>Rhodobacterales</taxon>
        <taxon>Paracoccaceae</taxon>
        <taxon>Paracoccus</taxon>
    </lineage>
</organism>
<gene>
    <name evidence="1" type="ORF">ACFOMH_19735</name>
</gene>
<evidence type="ECO:0008006" key="3">
    <source>
        <dbReference type="Google" id="ProtNLM"/>
    </source>
</evidence>
<proteinExistence type="predicted"/>
<dbReference type="EMBL" id="JBHRXJ010000025">
    <property type="protein sequence ID" value="MFC3530405.1"/>
    <property type="molecule type" value="Genomic_DNA"/>
</dbReference>
<name>A0ABV7R863_9RHOB</name>
<dbReference type="Proteomes" id="UP001595721">
    <property type="component" value="Unassembled WGS sequence"/>
</dbReference>
<sequence length="317" mass="36341">MFITHELSPLEMLSELVSLEGVSTADTKRFEELRHDEHLCPGFRDRVEAMLGTYKSHRTDVQDIQGMRDDGVDVQLRYHQDGDHRIGLQVKSHKEIVGWKTKRDPDFVMRLKAQLATAVANVDVDYYYVLLCTDEIAHARQIRVICSELKQFDKVRIVRPRQALTFFELDDTWISTFVTQILCKSDPLLEAARNKASSMEGDHAFMLLTLMCMACEGERIVTDERLSDIYDEWTELSPTAAPADERLPALLWHLDGNGFNFSTVGEDGLTIADFPTSWTALYFDQRHRLGGDLRTRLAMLLGIWPGSPKRGRLPRKR</sequence>
<comment type="caution">
    <text evidence="1">The sequence shown here is derived from an EMBL/GenBank/DDBJ whole genome shotgun (WGS) entry which is preliminary data.</text>
</comment>
<evidence type="ECO:0000313" key="1">
    <source>
        <dbReference type="EMBL" id="MFC3530405.1"/>
    </source>
</evidence>
<keyword evidence="2" id="KW-1185">Reference proteome</keyword>